<dbReference type="AlphaFoldDB" id="A0A179GF17"/>
<dbReference type="EMBL" id="LSBH01000007">
    <property type="protein sequence ID" value="OAQ76437.1"/>
    <property type="molecule type" value="Genomic_DNA"/>
</dbReference>
<reference evidence="1 2" key="1">
    <citation type="submission" date="2016-01" db="EMBL/GenBank/DDBJ databases">
        <title>Biosynthesis of antibiotic leucinostatins and their inhibition on Phytophthora in bio-control Purpureocillium lilacinum.</title>
        <authorList>
            <person name="Wang G."/>
            <person name="Liu Z."/>
            <person name="Lin R."/>
            <person name="Li E."/>
            <person name="Mao Z."/>
            <person name="Ling J."/>
            <person name="Yin W."/>
            <person name="Xie B."/>
        </authorList>
    </citation>
    <scope>NUCLEOTIDE SEQUENCE [LARGE SCALE GENOMIC DNA]</scope>
    <source>
        <strain evidence="1">PLBJ-1</strain>
    </source>
</reference>
<name>A0A179GF17_PURLI</name>
<gene>
    <name evidence="1" type="ORF">VFPBJ_08797</name>
</gene>
<accession>A0A179GF17</accession>
<sequence>MGDDDPKWVKERPHFDVGGEAADAATIAVSHSDDVCESKRQQRRLPLGRQHHAIVSMVQYRQTYISQISLGRMDGRRRASVVGTTDRRRFATRPTNRTAASTTTDNMATDGMMTLLRNGSCAVYTRHTHTYARNQASPISHPSWHVFAAAPCRHAARLPRHMNRRHTYVPPHFAAEPSTAASSPYGSLPSCRGVSNIFVLARALGLALAMGVAPTTARPRPFLVSDHLHVLPPPLTQAMTLLRVENSFFVLYVRAFYM</sequence>
<protein>
    <submittedName>
        <fullName evidence="1">Uncharacterized protein</fullName>
    </submittedName>
</protein>
<comment type="caution">
    <text evidence="1">The sequence shown here is derived from an EMBL/GenBank/DDBJ whole genome shotgun (WGS) entry which is preliminary data.</text>
</comment>
<organism evidence="1 2">
    <name type="scientific">Purpureocillium lilacinum</name>
    <name type="common">Paecilomyces lilacinus</name>
    <dbReference type="NCBI Taxonomy" id="33203"/>
    <lineage>
        <taxon>Eukaryota</taxon>
        <taxon>Fungi</taxon>
        <taxon>Dikarya</taxon>
        <taxon>Ascomycota</taxon>
        <taxon>Pezizomycotina</taxon>
        <taxon>Sordariomycetes</taxon>
        <taxon>Hypocreomycetidae</taxon>
        <taxon>Hypocreales</taxon>
        <taxon>Ophiocordycipitaceae</taxon>
        <taxon>Purpureocillium</taxon>
    </lineage>
</organism>
<evidence type="ECO:0000313" key="2">
    <source>
        <dbReference type="Proteomes" id="UP000078240"/>
    </source>
</evidence>
<proteinExistence type="predicted"/>
<dbReference type="Proteomes" id="UP000078240">
    <property type="component" value="Unassembled WGS sequence"/>
</dbReference>
<evidence type="ECO:0000313" key="1">
    <source>
        <dbReference type="EMBL" id="OAQ76437.1"/>
    </source>
</evidence>